<gene>
    <name evidence="2" type="ORF">MNBD_PLANCTO02-3050</name>
</gene>
<dbReference type="Pfam" id="PF07596">
    <property type="entry name" value="SBP_bac_10"/>
    <property type="match status" value="1"/>
</dbReference>
<sequence>DGDNDKKGELSWRVHILPLIGEANLYNEFHLDENWDSPHNKKLIERMPDIFKTEGVTENGKTAIHVFTSKGALFDDRNKNFNGKRIGHRLRDVIDGTSNTIMAVMAGADKADVWTKPGGLEFTLRSPKKSLGSIPANGFVTLFGDGRVRLLKKSISSKTLILLILYADGKIIREKF</sequence>
<dbReference type="PANTHER" id="PTHR30093">
    <property type="entry name" value="GENERAL SECRETION PATHWAY PROTEIN G"/>
    <property type="match status" value="1"/>
</dbReference>
<feature type="non-terminal residue" evidence="2">
    <location>
        <position position="1"/>
    </location>
</feature>
<dbReference type="InterPro" id="IPR011453">
    <property type="entry name" value="DUF1559"/>
</dbReference>
<name>A0A3B1DZB4_9ZZZZ</name>
<evidence type="ECO:0000259" key="1">
    <source>
        <dbReference type="Pfam" id="PF07596"/>
    </source>
</evidence>
<dbReference type="AlphaFoldDB" id="A0A3B1DZB4"/>
<protein>
    <recommendedName>
        <fullName evidence="1">DUF1559 domain-containing protein</fullName>
    </recommendedName>
</protein>
<accession>A0A3B1DZB4</accession>
<dbReference type="PANTHER" id="PTHR30093:SF2">
    <property type="entry name" value="TYPE II SECRETION SYSTEM PROTEIN H"/>
    <property type="match status" value="1"/>
</dbReference>
<dbReference type="EMBL" id="UOGL01000677">
    <property type="protein sequence ID" value="VAX42653.1"/>
    <property type="molecule type" value="Genomic_DNA"/>
</dbReference>
<organism evidence="2">
    <name type="scientific">hydrothermal vent metagenome</name>
    <dbReference type="NCBI Taxonomy" id="652676"/>
    <lineage>
        <taxon>unclassified sequences</taxon>
        <taxon>metagenomes</taxon>
        <taxon>ecological metagenomes</taxon>
    </lineage>
</organism>
<proteinExistence type="predicted"/>
<reference evidence="2" key="1">
    <citation type="submission" date="2018-06" db="EMBL/GenBank/DDBJ databases">
        <authorList>
            <person name="Zhirakovskaya E."/>
        </authorList>
    </citation>
    <scope>NUCLEOTIDE SEQUENCE</scope>
</reference>
<evidence type="ECO:0000313" key="2">
    <source>
        <dbReference type="EMBL" id="VAX42653.1"/>
    </source>
</evidence>
<feature type="domain" description="DUF1559" evidence="1">
    <location>
        <begin position="5"/>
        <end position="46"/>
    </location>
</feature>